<name>A0A078MIZ5_9PSED</name>
<dbReference type="PATRIC" id="fig|1461581.3.peg.2556"/>
<dbReference type="EMBL" id="LM997413">
    <property type="protein sequence ID" value="CEA06214.1"/>
    <property type="molecule type" value="Genomic_DNA"/>
</dbReference>
<feature type="compositionally biased region" description="Basic and acidic residues" evidence="1">
    <location>
        <begin position="40"/>
        <end position="56"/>
    </location>
</feature>
<accession>A0A078MIZ5</accession>
<proteinExistence type="predicted"/>
<sequence length="93" mass="9801">MLIPGVPAPGVQQERLKTDRQLRPGAIDGVPGDPLSGLPTDDRDGHGGHEHQHRAAEQSADLQTAHEPPAATEPTEVGAPDLPRKGLLVDIRA</sequence>
<organism evidence="2">
    <name type="scientific">Pseudomonas saudimassiliensis</name>
    <dbReference type="NCBI Taxonomy" id="1461581"/>
    <lineage>
        <taxon>Bacteria</taxon>
        <taxon>Pseudomonadati</taxon>
        <taxon>Pseudomonadota</taxon>
        <taxon>Gammaproteobacteria</taxon>
        <taxon>Pseudomonadales</taxon>
        <taxon>Pseudomonadaceae</taxon>
        <taxon>Pseudomonas</taxon>
    </lineage>
</organism>
<reference evidence="2" key="1">
    <citation type="submission" date="2014-07" db="EMBL/GenBank/DDBJ databases">
        <authorList>
            <person name="Urmite Genomes Urmite Genomes"/>
        </authorList>
    </citation>
    <scope>NUCLEOTIDE SEQUENCE</scope>
    <source>
        <strain evidence="2">12M76_air</strain>
    </source>
</reference>
<feature type="region of interest" description="Disordered" evidence="1">
    <location>
        <begin position="1"/>
        <end position="93"/>
    </location>
</feature>
<evidence type="ECO:0000256" key="1">
    <source>
        <dbReference type="SAM" id="MobiDB-lite"/>
    </source>
</evidence>
<dbReference type="EMBL" id="LK391969">
    <property type="protein sequence ID" value="CEF27639.1"/>
    <property type="molecule type" value="Genomic_DNA"/>
</dbReference>
<dbReference type="AlphaFoldDB" id="A0A078MIZ5"/>
<dbReference type="RefSeq" id="WP_044500533.1">
    <property type="nucleotide sequence ID" value="NZ_LK391969.1"/>
</dbReference>
<protein>
    <submittedName>
        <fullName evidence="2">Uncharacterized protein</fullName>
    </submittedName>
</protein>
<dbReference type="OrthoDB" id="7017216at2"/>
<evidence type="ECO:0000313" key="2">
    <source>
        <dbReference type="EMBL" id="CEA06214.1"/>
    </source>
</evidence>
<gene>
    <name evidence="2" type="ORF">BN1049_02592</name>
</gene>